<proteinExistence type="predicted"/>
<keyword evidence="3" id="KW-0804">Transcription</keyword>
<name>A0ABX7FW43_BRECH</name>
<evidence type="ECO:0000259" key="4">
    <source>
        <dbReference type="PROSITE" id="PS01124"/>
    </source>
</evidence>
<keyword evidence="6" id="KW-1185">Reference proteome</keyword>
<dbReference type="Proteomes" id="UP000596248">
    <property type="component" value="Chromosome"/>
</dbReference>
<dbReference type="InterPro" id="IPR018060">
    <property type="entry name" value="HTH_AraC"/>
</dbReference>
<keyword evidence="1" id="KW-0805">Transcription regulation</keyword>
<evidence type="ECO:0000313" key="5">
    <source>
        <dbReference type="EMBL" id="QRG70065.1"/>
    </source>
</evidence>
<evidence type="ECO:0000256" key="2">
    <source>
        <dbReference type="ARBA" id="ARBA00023125"/>
    </source>
</evidence>
<evidence type="ECO:0000256" key="1">
    <source>
        <dbReference type="ARBA" id="ARBA00023015"/>
    </source>
</evidence>
<gene>
    <name evidence="5" type="ORF">JNE38_13650</name>
</gene>
<reference evidence="5 6" key="1">
    <citation type="submission" date="2021-01" db="EMBL/GenBank/DDBJ databases">
        <title>Identification of strong promoters based on the transcriptome of Brevibacillus choshinensis.</title>
        <authorList>
            <person name="Yao D."/>
            <person name="Zhang K."/>
            <person name="Wu J."/>
        </authorList>
    </citation>
    <scope>NUCLEOTIDE SEQUENCE [LARGE SCALE GENOMIC DNA]</scope>
    <source>
        <strain evidence="5 6">HPD31-SP3</strain>
    </source>
</reference>
<accession>A0ABX7FW43</accession>
<dbReference type="SUPFAM" id="SSF51215">
    <property type="entry name" value="Regulatory protein AraC"/>
    <property type="match status" value="1"/>
</dbReference>
<dbReference type="EMBL" id="CP069127">
    <property type="protein sequence ID" value="QRG70065.1"/>
    <property type="molecule type" value="Genomic_DNA"/>
</dbReference>
<dbReference type="InterPro" id="IPR037923">
    <property type="entry name" value="HTH-like"/>
</dbReference>
<dbReference type="PANTHER" id="PTHR43280">
    <property type="entry name" value="ARAC-FAMILY TRANSCRIPTIONAL REGULATOR"/>
    <property type="match status" value="1"/>
</dbReference>
<dbReference type="SMART" id="SM00342">
    <property type="entry name" value="HTH_ARAC"/>
    <property type="match status" value="1"/>
</dbReference>
<dbReference type="InterPro" id="IPR018062">
    <property type="entry name" value="HTH_AraC-typ_CS"/>
</dbReference>
<evidence type="ECO:0000256" key="3">
    <source>
        <dbReference type="ARBA" id="ARBA00023163"/>
    </source>
</evidence>
<dbReference type="Pfam" id="PF12833">
    <property type="entry name" value="HTH_18"/>
    <property type="match status" value="1"/>
</dbReference>
<evidence type="ECO:0000313" key="6">
    <source>
        <dbReference type="Proteomes" id="UP000596248"/>
    </source>
</evidence>
<feature type="domain" description="HTH araC/xylS-type" evidence="4">
    <location>
        <begin position="188"/>
        <end position="286"/>
    </location>
</feature>
<protein>
    <submittedName>
        <fullName evidence="5">Helix-turn-helix domain-containing protein</fullName>
    </submittedName>
</protein>
<keyword evidence="2" id="KW-0238">DNA-binding</keyword>
<organism evidence="5 6">
    <name type="scientific">Brevibacillus choshinensis</name>
    <dbReference type="NCBI Taxonomy" id="54911"/>
    <lineage>
        <taxon>Bacteria</taxon>
        <taxon>Bacillati</taxon>
        <taxon>Bacillota</taxon>
        <taxon>Bacilli</taxon>
        <taxon>Bacillales</taxon>
        <taxon>Paenibacillaceae</taxon>
        <taxon>Brevibacillus</taxon>
    </lineage>
</organism>
<dbReference type="PROSITE" id="PS00041">
    <property type="entry name" value="HTH_ARAC_FAMILY_1"/>
    <property type="match status" value="1"/>
</dbReference>
<sequence length="291" mass="33919">MGTYMEKAAHDWTDDSVRIIATPSMAAKSTYYYVQEVGHFRTLPTYFTERQHLNSFLIVYTLAGKGYLHYQGTTHELLPHHVFFIDCQEYQHYRTDKADLWEIAWVHFNGSSSRGYYEQFAKNGCPVISVGENSPIPGILAQLLLTNRQNDVRTEPLSSKHLVDLLTELLLVTNPREAAGSFLPAHIQRIVSELDKRFAEKMSLDQLASEHAMSKYHLLREYKKYTGYTPNEYLIHRRITYAKELLTYSEWTVAQIANQIGMDNVSHFINLFKQRVEMTPLAYRKKWQRIT</sequence>
<dbReference type="InterPro" id="IPR009057">
    <property type="entry name" value="Homeodomain-like_sf"/>
</dbReference>
<dbReference type="Pfam" id="PF02311">
    <property type="entry name" value="AraC_binding"/>
    <property type="match status" value="1"/>
</dbReference>
<dbReference type="SUPFAM" id="SSF46689">
    <property type="entry name" value="Homeodomain-like"/>
    <property type="match status" value="2"/>
</dbReference>
<dbReference type="InterPro" id="IPR003313">
    <property type="entry name" value="AraC-bd"/>
</dbReference>
<dbReference type="Gene3D" id="1.10.10.60">
    <property type="entry name" value="Homeodomain-like"/>
    <property type="match status" value="2"/>
</dbReference>
<dbReference type="PANTHER" id="PTHR43280:SF2">
    <property type="entry name" value="HTH-TYPE TRANSCRIPTIONAL REGULATOR EXSA"/>
    <property type="match status" value="1"/>
</dbReference>
<dbReference type="RefSeq" id="WP_203357039.1">
    <property type="nucleotide sequence ID" value="NZ_CP069127.1"/>
</dbReference>
<dbReference type="PROSITE" id="PS01124">
    <property type="entry name" value="HTH_ARAC_FAMILY_2"/>
    <property type="match status" value="1"/>
</dbReference>
<dbReference type="Gene3D" id="2.60.120.280">
    <property type="entry name" value="Regulatory protein AraC"/>
    <property type="match status" value="1"/>
</dbReference>